<evidence type="ECO:0000256" key="1">
    <source>
        <dbReference type="SAM" id="MobiDB-lite"/>
    </source>
</evidence>
<feature type="compositionally biased region" description="Polar residues" evidence="1">
    <location>
        <begin position="1"/>
        <end position="19"/>
    </location>
</feature>
<accession>A0A3M0JN60</accession>
<evidence type="ECO:0000313" key="2">
    <source>
        <dbReference type="EMBL" id="RMC02155.1"/>
    </source>
</evidence>
<comment type="caution">
    <text evidence="2">The sequence shown here is derived from an EMBL/GenBank/DDBJ whole genome shotgun (WGS) entry which is preliminary data.</text>
</comment>
<dbReference type="AlphaFoldDB" id="A0A3M0JN60"/>
<feature type="region of interest" description="Disordered" evidence="1">
    <location>
        <begin position="1"/>
        <end position="30"/>
    </location>
</feature>
<gene>
    <name evidence="2" type="ORF">DUI87_21322</name>
</gene>
<proteinExistence type="predicted"/>
<evidence type="ECO:0000313" key="3">
    <source>
        <dbReference type="Proteomes" id="UP000269221"/>
    </source>
</evidence>
<keyword evidence="3" id="KW-1185">Reference proteome</keyword>
<protein>
    <submittedName>
        <fullName evidence="2">Uncharacterized protein</fullName>
    </submittedName>
</protein>
<sequence>MSTWQQQPCRESQWGTASPSPHLGKQAEDERPGDAVLTWLSLQELCFHLTNPIPDSVLNNGLGGTLVAGDVGKAHMRNLSAKHKWQDALSEGVNGLGHCGGRGVPWGDADAGDRPQARLHPVAGDKGEAMLKFRLFSPKLERQADTCELIHLGYPTGISESLMCPWEFSVPDYKFESENVEA</sequence>
<name>A0A3M0JN60_HIRRU</name>
<reference evidence="2 3" key="1">
    <citation type="submission" date="2018-07" db="EMBL/GenBank/DDBJ databases">
        <title>A high quality draft genome assembly of the barn swallow (H. rustica rustica).</title>
        <authorList>
            <person name="Formenti G."/>
            <person name="Chiara M."/>
            <person name="Poveda L."/>
            <person name="Francoijs K.-J."/>
            <person name="Bonisoli-Alquati A."/>
            <person name="Canova L."/>
            <person name="Gianfranceschi L."/>
            <person name="Horner D.S."/>
            <person name="Saino N."/>
        </authorList>
    </citation>
    <scope>NUCLEOTIDE SEQUENCE [LARGE SCALE GENOMIC DNA]</scope>
    <source>
        <strain evidence="2">Chelidonia</strain>
        <tissue evidence="2">Blood</tissue>
    </source>
</reference>
<dbReference type="EMBL" id="QRBI01000134">
    <property type="protein sequence ID" value="RMC02155.1"/>
    <property type="molecule type" value="Genomic_DNA"/>
</dbReference>
<dbReference type="Proteomes" id="UP000269221">
    <property type="component" value="Unassembled WGS sequence"/>
</dbReference>
<organism evidence="2 3">
    <name type="scientific">Hirundo rustica rustica</name>
    <dbReference type="NCBI Taxonomy" id="333673"/>
    <lineage>
        <taxon>Eukaryota</taxon>
        <taxon>Metazoa</taxon>
        <taxon>Chordata</taxon>
        <taxon>Craniata</taxon>
        <taxon>Vertebrata</taxon>
        <taxon>Euteleostomi</taxon>
        <taxon>Archelosauria</taxon>
        <taxon>Archosauria</taxon>
        <taxon>Dinosauria</taxon>
        <taxon>Saurischia</taxon>
        <taxon>Theropoda</taxon>
        <taxon>Coelurosauria</taxon>
        <taxon>Aves</taxon>
        <taxon>Neognathae</taxon>
        <taxon>Neoaves</taxon>
        <taxon>Telluraves</taxon>
        <taxon>Australaves</taxon>
        <taxon>Passeriformes</taxon>
        <taxon>Sylvioidea</taxon>
        <taxon>Hirundinidae</taxon>
        <taxon>Hirundo</taxon>
    </lineage>
</organism>